<reference evidence="2" key="1">
    <citation type="submission" date="2020-02" db="EMBL/GenBank/DDBJ databases">
        <authorList>
            <person name="Meier V. D."/>
        </authorList>
    </citation>
    <scope>NUCLEOTIDE SEQUENCE</scope>
    <source>
        <strain evidence="2">AVDCRST_MAG22</strain>
    </source>
</reference>
<dbReference type="AlphaFoldDB" id="A0A6J4PKB2"/>
<feature type="non-terminal residue" evidence="2">
    <location>
        <position position="135"/>
    </location>
</feature>
<gene>
    <name evidence="2" type="ORF">AVDCRST_MAG22-2165</name>
</gene>
<accession>A0A6J4PKB2</accession>
<feature type="compositionally biased region" description="Basic residues" evidence="1">
    <location>
        <begin position="116"/>
        <end position="135"/>
    </location>
</feature>
<protein>
    <submittedName>
        <fullName evidence="2">Maltodextrin ABC transporter, substrate-binding protein MdxE</fullName>
    </submittedName>
</protein>
<feature type="non-terminal residue" evidence="2">
    <location>
        <position position="1"/>
    </location>
</feature>
<feature type="region of interest" description="Disordered" evidence="1">
    <location>
        <begin position="37"/>
        <end position="135"/>
    </location>
</feature>
<organism evidence="2">
    <name type="scientific">uncultured Rubrobacteraceae bacterium</name>
    <dbReference type="NCBI Taxonomy" id="349277"/>
    <lineage>
        <taxon>Bacteria</taxon>
        <taxon>Bacillati</taxon>
        <taxon>Actinomycetota</taxon>
        <taxon>Rubrobacteria</taxon>
        <taxon>Rubrobacterales</taxon>
        <taxon>Rubrobacteraceae</taxon>
        <taxon>environmental samples</taxon>
    </lineage>
</organism>
<dbReference type="EMBL" id="CADCUV010000089">
    <property type="protein sequence ID" value="CAA9415137.1"/>
    <property type="molecule type" value="Genomic_DNA"/>
</dbReference>
<proteinExistence type="predicted"/>
<evidence type="ECO:0000313" key="2">
    <source>
        <dbReference type="EMBL" id="CAA9415137.1"/>
    </source>
</evidence>
<sequence length="135" mass="15460">ATCKERRCQVQPRAISQDWRDGACGGGVAWKRGVGGLRRRGRRGGRHHLLLGPRRHGRPAEDDRRLQRAERRLQGQVPGDALGHRGVLRPAQDPVPGGGQRYRCDRGRRDLAGPVRRQRLHRRPLRPLHRQRRVP</sequence>
<feature type="compositionally biased region" description="Basic residues" evidence="1">
    <location>
        <begin position="37"/>
        <end position="57"/>
    </location>
</feature>
<feature type="compositionally biased region" description="Basic and acidic residues" evidence="1">
    <location>
        <begin position="58"/>
        <end position="73"/>
    </location>
</feature>
<name>A0A6J4PKB2_9ACTN</name>
<feature type="compositionally biased region" description="Basic and acidic residues" evidence="1">
    <location>
        <begin position="102"/>
        <end position="111"/>
    </location>
</feature>
<evidence type="ECO:0000256" key="1">
    <source>
        <dbReference type="SAM" id="MobiDB-lite"/>
    </source>
</evidence>